<dbReference type="Proteomes" id="UP000051176">
    <property type="component" value="Unassembled WGS sequence"/>
</dbReference>
<feature type="transmembrane region" description="Helical" evidence="7">
    <location>
        <begin position="94"/>
        <end position="114"/>
    </location>
</feature>
<evidence type="ECO:0000256" key="2">
    <source>
        <dbReference type="ARBA" id="ARBA00007362"/>
    </source>
</evidence>
<reference evidence="9 10" key="1">
    <citation type="journal article" date="2015" name="Genome Announc.">
        <title>Expanding the biotechnology potential of lactobacilli through comparative genomics of 213 strains and associated genera.</title>
        <authorList>
            <person name="Sun Z."/>
            <person name="Harris H.M."/>
            <person name="McCann A."/>
            <person name="Guo C."/>
            <person name="Argimon S."/>
            <person name="Zhang W."/>
            <person name="Yang X."/>
            <person name="Jeffery I.B."/>
            <person name="Cooney J.C."/>
            <person name="Kagawa T.F."/>
            <person name="Liu W."/>
            <person name="Song Y."/>
            <person name="Salvetti E."/>
            <person name="Wrobel A."/>
            <person name="Rasinkangas P."/>
            <person name="Parkhill J."/>
            <person name="Rea M.C."/>
            <person name="O'Sullivan O."/>
            <person name="Ritari J."/>
            <person name="Douillard F.P."/>
            <person name="Paul Ross R."/>
            <person name="Yang R."/>
            <person name="Briner A.E."/>
            <person name="Felis G.E."/>
            <person name="de Vos W.M."/>
            <person name="Barrangou R."/>
            <person name="Klaenhammer T.R."/>
            <person name="Caufield P.W."/>
            <person name="Cui Y."/>
            <person name="Zhang H."/>
            <person name="O'Toole P.W."/>
        </authorList>
    </citation>
    <scope>NUCLEOTIDE SEQUENCE [LARGE SCALE GENOMIC DNA]</scope>
    <source>
        <strain evidence="9 10">ATCC 53295</strain>
    </source>
</reference>
<dbReference type="AlphaFoldDB" id="A0A0R1GS37"/>
<feature type="transmembrane region" description="Helical" evidence="7">
    <location>
        <begin position="178"/>
        <end position="197"/>
    </location>
</feature>
<name>A0A0R1GS37_9LACO</name>
<organism evidence="9 10">
    <name type="scientific">Levilactobacillus parabrevis ATCC 53295</name>
    <dbReference type="NCBI Taxonomy" id="1267003"/>
    <lineage>
        <taxon>Bacteria</taxon>
        <taxon>Bacillati</taxon>
        <taxon>Bacillota</taxon>
        <taxon>Bacilli</taxon>
        <taxon>Lactobacillales</taxon>
        <taxon>Lactobacillaceae</taxon>
        <taxon>Levilactobacillus</taxon>
    </lineage>
</organism>
<comment type="similarity">
    <text evidence="2">Belongs to the EamA transporter family.</text>
</comment>
<evidence type="ECO:0000256" key="7">
    <source>
        <dbReference type="SAM" id="Phobius"/>
    </source>
</evidence>
<dbReference type="GO" id="GO:0005886">
    <property type="term" value="C:plasma membrane"/>
    <property type="evidence" value="ECO:0007669"/>
    <property type="project" value="UniProtKB-SubCell"/>
</dbReference>
<dbReference type="Pfam" id="PF00892">
    <property type="entry name" value="EamA"/>
    <property type="match status" value="2"/>
</dbReference>
<keyword evidence="6 7" id="KW-0472">Membrane</keyword>
<comment type="subcellular location">
    <subcellularLocation>
        <location evidence="1">Cell membrane</location>
        <topology evidence="1">Multi-pass membrane protein</topology>
    </subcellularLocation>
</comment>
<feature type="transmembrane region" description="Helical" evidence="7">
    <location>
        <begin position="281"/>
        <end position="312"/>
    </location>
</feature>
<evidence type="ECO:0000313" key="10">
    <source>
        <dbReference type="Proteomes" id="UP000051176"/>
    </source>
</evidence>
<feature type="transmembrane region" description="Helical" evidence="7">
    <location>
        <begin position="121"/>
        <end position="142"/>
    </location>
</feature>
<keyword evidence="10" id="KW-1185">Reference proteome</keyword>
<dbReference type="RefSeq" id="WP_020089390.1">
    <property type="nucleotide sequence ID" value="NZ_AZCZ01000016.1"/>
</dbReference>
<evidence type="ECO:0000259" key="8">
    <source>
        <dbReference type="Pfam" id="PF00892"/>
    </source>
</evidence>
<feature type="domain" description="EamA" evidence="8">
    <location>
        <begin position="181"/>
        <end position="312"/>
    </location>
</feature>
<proteinExistence type="inferred from homology"/>
<dbReference type="eggNOG" id="COG0697">
    <property type="taxonomic scope" value="Bacteria"/>
</dbReference>
<evidence type="ECO:0000256" key="4">
    <source>
        <dbReference type="ARBA" id="ARBA00022692"/>
    </source>
</evidence>
<dbReference type="EMBL" id="AZCZ01000016">
    <property type="protein sequence ID" value="KRK36750.1"/>
    <property type="molecule type" value="Genomic_DNA"/>
</dbReference>
<dbReference type="PATRIC" id="fig|1267003.4.peg.525"/>
<evidence type="ECO:0000256" key="3">
    <source>
        <dbReference type="ARBA" id="ARBA00022475"/>
    </source>
</evidence>
<feature type="transmembrane region" description="Helical" evidence="7">
    <location>
        <begin position="238"/>
        <end position="261"/>
    </location>
</feature>
<accession>A0A0R1GS37</accession>
<dbReference type="PANTHER" id="PTHR32322:SF18">
    <property type="entry name" value="S-ADENOSYLMETHIONINE_S-ADENOSYLHOMOCYSTEINE TRANSPORTER"/>
    <property type="match status" value="1"/>
</dbReference>
<feature type="transmembrane region" description="Helical" evidence="7">
    <location>
        <begin position="28"/>
        <end position="48"/>
    </location>
</feature>
<feature type="domain" description="EamA" evidence="8">
    <location>
        <begin position="26"/>
        <end position="166"/>
    </location>
</feature>
<evidence type="ECO:0000313" key="9">
    <source>
        <dbReference type="EMBL" id="KRK36750.1"/>
    </source>
</evidence>
<dbReference type="InterPro" id="IPR050638">
    <property type="entry name" value="AA-Vitamin_Transporters"/>
</dbReference>
<keyword evidence="3" id="KW-1003">Cell membrane</keyword>
<dbReference type="InterPro" id="IPR000620">
    <property type="entry name" value="EamA_dom"/>
</dbReference>
<protein>
    <submittedName>
        <fullName evidence="9">DMT family permease</fullName>
    </submittedName>
</protein>
<evidence type="ECO:0000256" key="1">
    <source>
        <dbReference type="ARBA" id="ARBA00004651"/>
    </source>
</evidence>
<dbReference type="OrthoDB" id="9810818at2"/>
<dbReference type="SUPFAM" id="SSF103481">
    <property type="entry name" value="Multidrug resistance efflux transporter EmrE"/>
    <property type="match status" value="2"/>
</dbReference>
<sequence length="323" mass="34619">MHAVSVREKGFTGLKNSEVSTGNVIKGIFWATIASAMFGVSGTVLQFISQGQSIPTNWFLSARTLGAGVVLLMISFILYGWKKTFSVFGSWREVGWLVAYAVIGLGANLLTFYIAVQTGNAAAATILQYLSPLFIVLGSLLFKHDRPLRSDLIAFTIAMIGVFLAITRGNLSQLAIPFDSLLWGIGSGITAACYVVLPRPLVRGGHSPITVLGWGTFIAGIIFNLHQPVWVSTPPLTGTLIASMATVIVFGTIVPFSLILYSTHFAPSDVISIVDAVQPVMTFILSIIFLGLAISGAEVLGSVLVIVAIYLLQRGRRNTVKEL</sequence>
<comment type="caution">
    <text evidence="9">The sequence shown here is derived from an EMBL/GenBank/DDBJ whole genome shotgun (WGS) entry which is preliminary data.</text>
</comment>
<gene>
    <name evidence="9" type="ORF">FD07_GL000489</name>
</gene>
<evidence type="ECO:0000256" key="6">
    <source>
        <dbReference type="ARBA" id="ARBA00023136"/>
    </source>
</evidence>
<feature type="transmembrane region" description="Helical" evidence="7">
    <location>
        <begin position="60"/>
        <end position="82"/>
    </location>
</feature>
<dbReference type="InterPro" id="IPR037185">
    <property type="entry name" value="EmrE-like"/>
</dbReference>
<feature type="transmembrane region" description="Helical" evidence="7">
    <location>
        <begin position="148"/>
        <end position="166"/>
    </location>
</feature>
<keyword evidence="4 7" id="KW-0812">Transmembrane</keyword>
<feature type="transmembrane region" description="Helical" evidence="7">
    <location>
        <begin position="209"/>
        <end position="226"/>
    </location>
</feature>
<evidence type="ECO:0000256" key="5">
    <source>
        <dbReference type="ARBA" id="ARBA00022989"/>
    </source>
</evidence>
<dbReference type="STRING" id="357278.IV61_GL000629"/>
<keyword evidence="5 7" id="KW-1133">Transmembrane helix</keyword>
<dbReference type="PANTHER" id="PTHR32322">
    <property type="entry name" value="INNER MEMBRANE TRANSPORTER"/>
    <property type="match status" value="1"/>
</dbReference>